<proteinExistence type="predicted"/>
<feature type="region of interest" description="Disordered" evidence="1">
    <location>
        <begin position="1"/>
        <end position="28"/>
    </location>
</feature>
<evidence type="ECO:0000256" key="1">
    <source>
        <dbReference type="SAM" id="MobiDB-lite"/>
    </source>
</evidence>
<comment type="caution">
    <text evidence="2">The sequence shown here is derived from an EMBL/GenBank/DDBJ whole genome shotgun (WGS) entry which is preliminary data.</text>
</comment>
<organism evidence="2 3">
    <name type="scientific">Dentiscutata erythropus</name>
    <dbReference type="NCBI Taxonomy" id="1348616"/>
    <lineage>
        <taxon>Eukaryota</taxon>
        <taxon>Fungi</taxon>
        <taxon>Fungi incertae sedis</taxon>
        <taxon>Mucoromycota</taxon>
        <taxon>Glomeromycotina</taxon>
        <taxon>Glomeromycetes</taxon>
        <taxon>Diversisporales</taxon>
        <taxon>Gigasporaceae</taxon>
        <taxon>Dentiscutata</taxon>
    </lineage>
</organism>
<name>A0A9N9EVV9_9GLOM</name>
<gene>
    <name evidence="2" type="ORF">DERYTH_LOCUS12246</name>
</gene>
<sequence length="73" mass="8652">MSTRIIPETSKPNEYKEAEDRQESRQENELEDVIFKVDGVDMLVEDFLIENNLEAQELIDNIEEYTYLIDQLV</sequence>
<evidence type="ECO:0000313" key="3">
    <source>
        <dbReference type="Proteomes" id="UP000789405"/>
    </source>
</evidence>
<protein>
    <submittedName>
        <fullName evidence="2">1800_t:CDS:1</fullName>
    </submittedName>
</protein>
<accession>A0A9N9EVV9</accession>
<feature type="non-terminal residue" evidence="2">
    <location>
        <position position="1"/>
    </location>
</feature>
<feature type="compositionally biased region" description="Basic and acidic residues" evidence="1">
    <location>
        <begin position="11"/>
        <end position="28"/>
    </location>
</feature>
<keyword evidence="3" id="KW-1185">Reference proteome</keyword>
<dbReference type="Proteomes" id="UP000789405">
    <property type="component" value="Unassembled WGS sequence"/>
</dbReference>
<reference evidence="2" key="1">
    <citation type="submission" date="2021-06" db="EMBL/GenBank/DDBJ databases">
        <authorList>
            <person name="Kallberg Y."/>
            <person name="Tangrot J."/>
            <person name="Rosling A."/>
        </authorList>
    </citation>
    <scope>NUCLEOTIDE SEQUENCE</scope>
    <source>
        <strain evidence="2">MA453B</strain>
    </source>
</reference>
<dbReference type="AlphaFoldDB" id="A0A9N9EVV9"/>
<evidence type="ECO:0000313" key="2">
    <source>
        <dbReference type="EMBL" id="CAG8688971.1"/>
    </source>
</evidence>
<dbReference type="EMBL" id="CAJVPY010007930">
    <property type="protein sequence ID" value="CAG8688971.1"/>
    <property type="molecule type" value="Genomic_DNA"/>
</dbReference>